<dbReference type="Proteomes" id="UP000825886">
    <property type="component" value="Chromosome"/>
</dbReference>
<sequence length="202" mass="21253">MKVALIGATGMAGSEILKELVARGHQVTAIARNTAAIPSHDAVTPLALDVSERDALSAALRGHDAAISAVRFQAVEPSQLIEAVSQSGVKRYLVVGGAGSLEVAGTRLLDTPDFPDAYRPEATRGAEFLATLRQHDELSWSFLSPSALFTPGARTGHFRLGTDTLLVDEAGNSAISAGDFSVALVDELEQGNHLKSRFTVGY</sequence>
<evidence type="ECO:0000313" key="2">
    <source>
        <dbReference type="EMBL" id="QZN96104.1"/>
    </source>
</evidence>
<dbReference type="SUPFAM" id="SSF51735">
    <property type="entry name" value="NAD(P)-binding Rossmann-fold domains"/>
    <property type="match status" value="1"/>
</dbReference>
<dbReference type="EMBL" id="CP081864">
    <property type="protein sequence ID" value="QZN96104.1"/>
    <property type="molecule type" value="Genomic_DNA"/>
</dbReference>
<gene>
    <name evidence="2" type="ORF">K6K13_00995</name>
</gene>
<keyword evidence="3" id="KW-1185">Reference proteome</keyword>
<protein>
    <submittedName>
        <fullName evidence="2">NAD(P)-dependent oxidoreductase</fullName>
    </submittedName>
</protein>
<name>A0ABX9ANC2_9ENTR</name>
<dbReference type="RefSeq" id="WP_222159167.1">
    <property type="nucleotide sequence ID" value="NZ_CP081864.1"/>
</dbReference>
<dbReference type="Pfam" id="PF13460">
    <property type="entry name" value="NAD_binding_10"/>
    <property type="match status" value="1"/>
</dbReference>
<dbReference type="PANTHER" id="PTHR43355:SF2">
    <property type="entry name" value="FLAVIN REDUCTASE (NADPH)"/>
    <property type="match status" value="1"/>
</dbReference>
<evidence type="ECO:0000313" key="3">
    <source>
        <dbReference type="Proteomes" id="UP000825886"/>
    </source>
</evidence>
<dbReference type="InterPro" id="IPR036291">
    <property type="entry name" value="NAD(P)-bd_dom_sf"/>
</dbReference>
<dbReference type="InterPro" id="IPR016040">
    <property type="entry name" value="NAD(P)-bd_dom"/>
</dbReference>
<dbReference type="Gene3D" id="3.40.50.720">
    <property type="entry name" value="NAD(P)-binding Rossmann-like Domain"/>
    <property type="match status" value="1"/>
</dbReference>
<feature type="domain" description="NAD(P)-binding" evidence="1">
    <location>
        <begin position="7"/>
        <end position="184"/>
    </location>
</feature>
<dbReference type="PANTHER" id="PTHR43355">
    <property type="entry name" value="FLAVIN REDUCTASE (NADPH)"/>
    <property type="match status" value="1"/>
</dbReference>
<proteinExistence type="predicted"/>
<reference evidence="2 3" key="1">
    <citation type="submission" date="2021-08" db="EMBL/GenBank/DDBJ databases">
        <title>Culture and genomic analysis of Symbiopectobacterium purcellii sp. nov. gen. nov., isolated from the leafhopper Empoasca decipiens.</title>
        <authorList>
            <person name="Nadal-Jimenez P."/>
            <person name="Siozios S."/>
            <person name="Halliday N."/>
            <person name="Camara M."/>
            <person name="Hurst G.D.D."/>
        </authorList>
    </citation>
    <scope>NUCLEOTIDE SEQUENCE [LARGE SCALE GENOMIC DNA]</scope>
    <source>
        <strain evidence="2 3">SyEd1</strain>
    </source>
</reference>
<accession>A0ABX9ANC2</accession>
<organism evidence="2 3">
    <name type="scientific">Symbiopectobacterium purcellii</name>
    <dbReference type="NCBI Taxonomy" id="2871826"/>
    <lineage>
        <taxon>Bacteria</taxon>
        <taxon>Pseudomonadati</taxon>
        <taxon>Pseudomonadota</taxon>
        <taxon>Gammaproteobacteria</taxon>
        <taxon>Enterobacterales</taxon>
        <taxon>Enterobacteriaceae</taxon>
    </lineage>
</organism>
<dbReference type="InterPro" id="IPR051606">
    <property type="entry name" value="Polyketide_Oxido-like"/>
</dbReference>
<evidence type="ECO:0000259" key="1">
    <source>
        <dbReference type="Pfam" id="PF13460"/>
    </source>
</evidence>